<evidence type="ECO:0000313" key="2">
    <source>
        <dbReference type="EMBL" id="CAB0028137.1"/>
    </source>
</evidence>
<dbReference type="Proteomes" id="UP000479190">
    <property type="component" value="Unassembled WGS sequence"/>
</dbReference>
<evidence type="ECO:0000313" key="3">
    <source>
        <dbReference type="Proteomes" id="UP000479190"/>
    </source>
</evidence>
<feature type="region of interest" description="Disordered" evidence="1">
    <location>
        <begin position="1"/>
        <end position="50"/>
    </location>
</feature>
<organism evidence="2 3">
    <name type="scientific">Trichogramma brassicae</name>
    <dbReference type="NCBI Taxonomy" id="86971"/>
    <lineage>
        <taxon>Eukaryota</taxon>
        <taxon>Metazoa</taxon>
        <taxon>Ecdysozoa</taxon>
        <taxon>Arthropoda</taxon>
        <taxon>Hexapoda</taxon>
        <taxon>Insecta</taxon>
        <taxon>Pterygota</taxon>
        <taxon>Neoptera</taxon>
        <taxon>Endopterygota</taxon>
        <taxon>Hymenoptera</taxon>
        <taxon>Apocrita</taxon>
        <taxon>Proctotrupomorpha</taxon>
        <taxon>Chalcidoidea</taxon>
        <taxon>Trichogrammatidae</taxon>
        <taxon>Trichogramma</taxon>
    </lineage>
</organism>
<name>A0A6H5HWP9_9HYME</name>
<feature type="compositionally biased region" description="Basic and acidic residues" evidence="1">
    <location>
        <begin position="1"/>
        <end position="21"/>
    </location>
</feature>
<evidence type="ECO:0000256" key="1">
    <source>
        <dbReference type="SAM" id="MobiDB-lite"/>
    </source>
</evidence>
<keyword evidence="3" id="KW-1185">Reference proteome</keyword>
<gene>
    <name evidence="2" type="ORF">TBRA_LOCUS357</name>
</gene>
<reference evidence="2 3" key="1">
    <citation type="submission" date="2020-02" db="EMBL/GenBank/DDBJ databases">
        <authorList>
            <person name="Ferguson B K."/>
        </authorList>
    </citation>
    <scope>NUCLEOTIDE SEQUENCE [LARGE SCALE GENOMIC DNA]</scope>
</reference>
<protein>
    <submittedName>
        <fullName evidence="2">Uncharacterized protein</fullName>
    </submittedName>
</protein>
<sequence length="50" mass="6343">MFAMKAHDAPLRNEQFDDPRNLHHRHHHLHFDHSHHHDHYDHHHPYHRCH</sequence>
<accession>A0A6H5HWP9</accession>
<dbReference type="AlphaFoldDB" id="A0A6H5HWP9"/>
<dbReference type="EMBL" id="CADCXV010000080">
    <property type="protein sequence ID" value="CAB0028137.1"/>
    <property type="molecule type" value="Genomic_DNA"/>
</dbReference>
<feature type="compositionally biased region" description="Basic residues" evidence="1">
    <location>
        <begin position="22"/>
        <end position="37"/>
    </location>
</feature>
<proteinExistence type="predicted"/>